<proteinExistence type="inferred from homology"/>
<feature type="domain" description="Helicase ATP-binding" evidence="7">
    <location>
        <begin position="295"/>
        <end position="485"/>
    </location>
</feature>
<dbReference type="Pfam" id="PF22590">
    <property type="entry name" value="Cas3-like_C_2"/>
    <property type="match status" value="1"/>
</dbReference>
<dbReference type="Proteomes" id="UP000189464">
    <property type="component" value="Chromosome"/>
</dbReference>
<dbReference type="GO" id="GO:0005524">
    <property type="term" value="F:ATP binding"/>
    <property type="evidence" value="ECO:0007669"/>
    <property type="project" value="UniProtKB-KW"/>
</dbReference>
<dbReference type="GO" id="GO:0016787">
    <property type="term" value="F:hydrolase activity"/>
    <property type="evidence" value="ECO:0007669"/>
    <property type="project" value="UniProtKB-KW"/>
</dbReference>
<evidence type="ECO:0000313" key="10">
    <source>
        <dbReference type="Proteomes" id="UP000189464"/>
    </source>
</evidence>
<evidence type="ECO:0000256" key="1">
    <source>
        <dbReference type="ARBA" id="ARBA00022741"/>
    </source>
</evidence>
<dbReference type="InterPro" id="IPR006474">
    <property type="entry name" value="Helicase_Cas3_CRISPR-ass_core"/>
</dbReference>
<keyword evidence="2" id="KW-0378">Hydrolase</keyword>
<dbReference type="GO" id="GO:0051607">
    <property type="term" value="P:defense response to virus"/>
    <property type="evidence" value="ECO:0007669"/>
    <property type="project" value="UniProtKB-KW"/>
</dbReference>
<dbReference type="InterPro" id="IPR011545">
    <property type="entry name" value="DEAD/DEAH_box_helicase_dom"/>
</dbReference>
<keyword evidence="4" id="KW-0067">ATP-binding</keyword>
<dbReference type="InterPro" id="IPR054712">
    <property type="entry name" value="Cas3-like_dom"/>
</dbReference>
<dbReference type="PANTHER" id="PTHR47959:SF16">
    <property type="entry name" value="CRISPR-ASSOCIATED NUCLEASE_HELICASE CAS3-RELATED"/>
    <property type="match status" value="1"/>
</dbReference>
<protein>
    <submittedName>
        <fullName evidence="9">CRISPR-associated helicase Cas3</fullName>
    </submittedName>
</protein>
<dbReference type="InterPro" id="IPR001650">
    <property type="entry name" value="Helicase_C-like"/>
</dbReference>
<dbReference type="STRING" id="1833852.B0537_14540"/>
<dbReference type="SMART" id="SM00487">
    <property type="entry name" value="DEXDc"/>
    <property type="match status" value="1"/>
</dbReference>
<name>A0A1S6IZK4_9FIRM</name>
<dbReference type="SUPFAM" id="SSF52540">
    <property type="entry name" value="P-loop containing nucleoside triphosphate hydrolases"/>
    <property type="match status" value="1"/>
</dbReference>
<dbReference type="OrthoDB" id="9810236at2"/>
<reference evidence="9 10" key="1">
    <citation type="journal article" date="2016" name="Int. J. Syst. Evol. Microbiol.">
        <title>Desulfotomaculum ferrireducens sp. nov., a moderately thermophilic sulfate-reducing and dissimilatory Fe(III)-reducing bacterium isolated from compost.</title>
        <authorList>
            <person name="Yang G."/>
            <person name="Guo J."/>
            <person name="Zhuang L."/>
            <person name="Yuan Y."/>
            <person name="Zhou S."/>
        </authorList>
    </citation>
    <scope>NUCLEOTIDE SEQUENCE [LARGE SCALE GENOMIC DNA]</scope>
    <source>
        <strain evidence="9 10">GSS09</strain>
    </source>
</reference>
<dbReference type="InterPro" id="IPR038257">
    <property type="entry name" value="CRISPR-assoc_Cas3_HD_sf"/>
</dbReference>
<dbReference type="NCBIfam" id="TIGR01587">
    <property type="entry name" value="cas3_core"/>
    <property type="match status" value="1"/>
</dbReference>
<gene>
    <name evidence="9" type="ORF">B0537_14540</name>
</gene>
<keyword evidence="5" id="KW-0051">Antiviral defense</keyword>
<dbReference type="Gene3D" id="3.40.50.300">
    <property type="entry name" value="P-loop containing nucleotide triphosphate hydrolases"/>
    <property type="match status" value="2"/>
</dbReference>
<dbReference type="PANTHER" id="PTHR47959">
    <property type="entry name" value="ATP-DEPENDENT RNA HELICASE RHLE-RELATED"/>
    <property type="match status" value="1"/>
</dbReference>
<dbReference type="InterPro" id="IPR014001">
    <property type="entry name" value="Helicase_ATP-bd"/>
</dbReference>
<dbReference type="Gene3D" id="1.10.3210.30">
    <property type="match status" value="1"/>
</dbReference>
<evidence type="ECO:0000256" key="2">
    <source>
        <dbReference type="ARBA" id="ARBA00022801"/>
    </source>
</evidence>
<dbReference type="GO" id="GO:0003676">
    <property type="term" value="F:nucleic acid binding"/>
    <property type="evidence" value="ECO:0007669"/>
    <property type="project" value="InterPro"/>
</dbReference>
<comment type="similarity">
    <text evidence="6">Belongs to the DEAD box helicase family.</text>
</comment>
<dbReference type="EMBL" id="CP019698">
    <property type="protein sequence ID" value="AQS60189.1"/>
    <property type="molecule type" value="Genomic_DNA"/>
</dbReference>
<dbReference type="RefSeq" id="WP_077715223.1">
    <property type="nucleotide sequence ID" value="NZ_CP019698.1"/>
</dbReference>
<dbReference type="KEGG" id="dfg:B0537_14540"/>
<accession>A0A1S6IZK4</accession>
<dbReference type="InterPro" id="IPR050079">
    <property type="entry name" value="DEAD_box_RNA_helicase"/>
</dbReference>
<dbReference type="PROSITE" id="PS51194">
    <property type="entry name" value="HELICASE_CTER"/>
    <property type="match status" value="1"/>
</dbReference>
<evidence type="ECO:0000313" key="9">
    <source>
        <dbReference type="EMBL" id="AQS60189.1"/>
    </source>
</evidence>
<evidence type="ECO:0000256" key="4">
    <source>
        <dbReference type="ARBA" id="ARBA00022840"/>
    </source>
</evidence>
<dbReference type="PROSITE" id="PS51192">
    <property type="entry name" value="HELICASE_ATP_BIND_1"/>
    <property type="match status" value="1"/>
</dbReference>
<dbReference type="InterPro" id="IPR027417">
    <property type="entry name" value="P-loop_NTPase"/>
</dbReference>
<keyword evidence="10" id="KW-1185">Reference proteome</keyword>
<evidence type="ECO:0000259" key="7">
    <source>
        <dbReference type="PROSITE" id="PS51192"/>
    </source>
</evidence>
<evidence type="ECO:0000256" key="6">
    <source>
        <dbReference type="ARBA" id="ARBA00038437"/>
    </source>
</evidence>
<dbReference type="CDD" id="cd09641">
    <property type="entry name" value="Cas3''_I"/>
    <property type="match status" value="1"/>
</dbReference>
<keyword evidence="3" id="KW-0347">Helicase</keyword>
<dbReference type="GO" id="GO:0005829">
    <property type="term" value="C:cytosol"/>
    <property type="evidence" value="ECO:0007669"/>
    <property type="project" value="TreeGrafter"/>
</dbReference>
<dbReference type="GO" id="GO:0003724">
    <property type="term" value="F:RNA helicase activity"/>
    <property type="evidence" value="ECO:0007669"/>
    <property type="project" value="TreeGrafter"/>
</dbReference>
<dbReference type="AlphaFoldDB" id="A0A1S6IZK4"/>
<evidence type="ECO:0000259" key="8">
    <source>
        <dbReference type="PROSITE" id="PS51194"/>
    </source>
</evidence>
<evidence type="ECO:0000256" key="5">
    <source>
        <dbReference type="ARBA" id="ARBA00023118"/>
    </source>
</evidence>
<evidence type="ECO:0000256" key="3">
    <source>
        <dbReference type="ARBA" id="ARBA00022806"/>
    </source>
</evidence>
<dbReference type="Pfam" id="PF00270">
    <property type="entry name" value="DEAD"/>
    <property type="match status" value="1"/>
</dbReference>
<keyword evidence="1" id="KW-0547">Nucleotide-binding</keyword>
<feature type="domain" description="Helicase C-terminal" evidence="8">
    <location>
        <begin position="508"/>
        <end position="668"/>
    </location>
</feature>
<sequence>MESNYILAKRPKDPNHIRSEETLQGHTEKVVESFQIIFGTLDKPTPFARRWLEFFKLDLNQYRAFHLNTLASCVLHDIGKANSGMKQALSKEGCYVIRHEHLSGLILMLPEVKESLSANKEIDFHIVLSSVIGHHLRASREEFGQLNPNNSEKNFKIYWNGVLDCFRLLTRLVGLPPIDIKVSPLWAEEERYGHYNYTHLTRELKNALSRWKNTTRKDQTLKRLLRAVRSALIVSDSAGSGLVRRGKELSQWLASCFSEQNLLSSLDIEEKVILPRIKQIEANNGTSFRWNDFQDLAETLPDRSLLLASCGTGKTLAAWRWIKGQLAKEKRSRVIFLYPTRATATEGFKDYVAWAPEADAALIHGSSEYELEGLLENLDDERQDKDFSTEEGLYALAYWQRRIFSATVDQFLAFLQNSYKSICLLPVLADSVIVIDEVHSFDYSLFSALKNLLKEFAIPVLCMTASLPVQRVSELQKCDVYVFPSQENLPDLQRVSNMPRYKVRFLESQEQVIETVKSQTNKGKKILWVVNTVERCQELAQQMQIENKCYHSQFKLEDRKDRHREVIAAFQQRGKPVLIITTQVCEMSLDISSDVLISEIAPITSIIQRMGRNNRSARPRDGVLGEVYIYAASSITPYSQEDLAGAEEFISELVKAEAVSQTMLQELLEKYGPKERTKNPYTAFLENGPWATKEGSIRQTKDYKVPAILDTDIARYRKLLESGKAFDGLLVPVPQRFAANRLGRYPRVAPGNHYSKEFGFLNRPLEVKHE</sequence>
<organism evidence="9 10">
    <name type="scientific">Desulforamulus ferrireducens</name>
    <dbReference type="NCBI Taxonomy" id="1833852"/>
    <lineage>
        <taxon>Bacteria</taxon>
        <taxon>Bacillati</taxon>
        <taxon>Bacillota</taxon>
        <taxon>Clostridia</taxon>
        <taxon>Eubacteriales</taxon>
        <taxon>Peptococcaceae</taxon>
        <taxon>Desulforamulus</taxon>
    </lineage>
</organism>